<dbReference type="EMBL" id="FJ046257">
    <property type="protein sequence ID" value="AFG71334.1"/>
    <property type="molecule type" value="Genomic_DNA"/>
</dbReference>
<dbReference type="GO" id="GO:0009733">
    <property type="term" value="P:response to auxin"/>
    <property type="evidence" value="ECO:0007669"/>
    <property type="project" value="InterPro"/>
</dbReference>
<reference evidence="3" key="1">
    <citation type="submission" date="2008-08" db="EMBL/GenBank/DDBJ databases">
        <title>Nucleotide Diversity and Divergence in the Loblolly Pine Gene Space.</title>
        <authorList>
            <person name="Neale D.B."/>
            <person name="Wegrzyn J.L."/>
            <person name="Lee J.M."/>
            <person name="Eckert A.J."/>
            <person name="Liechty J.D."/>
            <person name="Stevens K.A."/>
            <person name="Langley C.H."/>
        </authorList>
    </citation>
    <scope>NUCLEOTIDE SEQUENCE</scope>
    <source>
        <strain evidence="2">1606</strain>
        <strain evidence="3">1615</strain>
        <strain evidence="4">1621</strain>
        <tissue evidence="3">Megagametophyte</tissue>
    </source>
</reference>
<evidence type="ECO:0000256" key="1">
    <source>
        <dbReference type="ARBA" id="ARBA00006974"/>
    </source>
</evidence>
<accession>H9XAP0</accession>
<gene>
    <name evidence="3" type="ORF">0_11381_01</name>
</gene>
<dbReference type="InterPro" id="IPR003676">
    <property type="entry name" value="SAUR_fam"/>
</dbReference>
<protein>
    <submittedName>
        <fullName evidence="3">Uncharacterized protein</fullName>
    </submittedName>
</protein>
<dbReference type="PANTHER" id="PTHR35296">
    <property type="entry name" value="EXPRESSED PROTEIN"/>
    <property type="match status" value="1"/>
</dbReference>
<dbReference type="EMBL" id="FJ046261">
    <property type="protein sequence ID" value="AFG71332.1"/>
    <property type="molecule type" value="Genomic_DNA"/>
</dbReference>
<name>H9XAP0_PINTA</name>
<sequence>FSPSSPVSRQNRGRKRNAVTVVVGKEKEIFKVEPQILNCGLFQSLMEKAIVGRSSREDHGRKKSCNDFIFLDCDAILFDHMLWLVHNDDPCLRYFNLEILMEFYSEEDCSTIHR</sequence>
<dbReference type="PANTHER" id="PTHR35296:SF3">
    <property type="entry name" value="EXPRESSED PROTEIN"/>
    <property type="match status" value="1"/>
</dbReference>
<comment type="similarity">
    <text evidence="1">Belongs to the ARG7 family.</text>
</comment>
<proteinExistence type="inferred from homology"/>
<dbReference type="EMBL" id="FJ046255">
    <property type="protein sequence ID" value="AFG71333.1"/>
    <property type="molecule type" value="Genomic_DNA"/>
</dbReference>
<dbReference type="AlphaFoldDB" id="H9XAP0"/>
<organism evidence="3">
    <name type="scientific">Pinus taeda</name>
    <name type="common">Loblolly pine</name>
    <dbReference type="NCBI Taxonomy" id="3352"/>
    <lineage>
        <taxon>Eukaryota</taxon>
        <taxon>Viridiplantae</taxon>
        <taxon>Streptophyta</taxon>
        <taxon>Embryophyta</taxon>
        <taxon>Tracheophyta</taxon>
        <taxon>Spermatophyta</taxon>
        <taxon>Pinopsida</taxon>
        <taxon>Pinidae</taxon>
        <taxon>Conifers I</taxon>
        <taxon>Pinales</taxon>
        <taxon>Pinaceae</taxon>
        <taxon>Pinus</taxon>
        <taxon>Pinus subgen. Pinus</taxon>
    </lineage>
</organism>
<dbReference type="Pfam" id="PF02519">
    <property type="entry name" value="Auxin_inducible"/>
    <property type="match status" value="1"/>
</dbReference>
<evidence type="ECO:0000313" key="2">
    <source>
        <dbReference type="EMBL" id="AFG71332.1"/>
    </source>
</evidence>
<evidence type="ECO:0000313" key="3">
    <source>
        <dbReference type="EMBL" id="AFG71333.1"/>
    </source>
</evidence>
<evidence type="ECO:0000313" key="4">
    <source>
        <dbReference type="EMBL" id="AFG71334.1"/>
    </source>
</evidence>
<feature type="non-terminal residue" evidence="3">
    <location>
        <position position="1"/>
    </location>
</feature>